<dbReference type="PANTHER" id="PTHR14787:SF1">
    <property type="entry name" value="ATPASE PAAT"/>
    <property type="match status" value="1"/>
</dbReference>
<proteinExistence type="predicted"/>
<keyword evidence="2" id="KW-1185">Reference proteome</keyword>
<dbReference type="AlphaFoldDB" id="A0A8C0ITQ3"/>
<dbReference type="OMA" id="NAGYKQM"/>
<dbReference type="InterPro" id="IPR028043">
    <property type="entry name" value="PAAT-like"/>
</dbReference>
<dbReference type="PANTHER" id="PTHR14787">
    <property type="entry name" value="C10ORF188 FAMILY MEMBER"/>
    <property type="match status" value="1"/>
</dbReference>
<dbReference type="Proteomes" id="UP000694404">
    <property type="component" value="Unplaced"/>
</dbReference>
<dbReference type="GeneTree" id="ENSGT00390000017384"/>
<sequence>VKSVSAKSTSDLPSLGSSVDLDRVQTMVESMGSKLSPGAQQLMNMVRLQQKNSFPLGDKLQCIFGKKESVFGDKHTIDRLHNAAAFRGLNQSSNAPFPLKSCLTTETVFEDLKTRTEVNTRILGRENIPDLERLKTMQQSTPLPGNDFKVMLSSFMQEQASVNPNMPSSGLLLPFLQNLCSQVNHLQLDDGNKKS</sequence>
<reference evidence="1" key="1">
    <citation type="submission" date="2025-08" db="UniProtKB">
        <authorList>
            <consortium name="Ensembl"/>
        </authorList>
    </citation>
    <scope>IDENTIFICATION</scope>
</reference>
<protein>
    <submittedName>
        <fullName evidence="1">Uncharacterized protein</fullName>
    </submittedName>
</protein>
<accession>A0A8C0ITQ3</accession>
<organism evidence="1 2">
    <name type="scientific">Chelonoidis abingdonii</name>
    <name type="common">Abingdon island giant tortoise</name>
    <name type="synonym">Testudo abingdonii</name>
    <dbReference type="NCBI Taxonomy" id="106734"/>
    <lineage>
        <taxon>Eukaryota</taxon>
        <taxon>Metazoa</taxon>
        <taxon>Chordata</taxon>
        <taxon>Craniata</taxon>
        <taxon>Vertebrata</taxon>
        <taxon>Euteleostomi</taxon>
        <taxon>Archelosauria</taxon>
        <taxon>Testudinata</taxon>
        <taxon>Testudines</taxon>
        <taxon>Cryptodira</taxon>
        <taxon>Durocryptodira</taxon>
        <taxon>Testudinoidea</taxon>
        <taxon>Testudinidae</taxon>
        <taxon>Chelonoidis</taxon>
    </lineage>
</organism>
<reference evidence="1" key="2">
    <citation type="submission" date="2025-09" db="UniProtKB">
        <authorList>
            <consortium name="Ensembl"/>
        </authorList>
    </citation>
    <scope>IDENTIFICATION</scope>
</reference>
<dbReference type="Ensembl" id="ENSCABT00000022052.1">
    <property type="protein sequence ID" value="ENSCABP00000020129.1"/>
    <property type="gene ID" value="ENSCABG00000014853.1"/>
</dbReference>
<evidence type="ECO:0000313" key="2">
    <source>
        <dbReference type="Proteomes" id="UP000694404"/>
    </source>
</evidence>
<name>A0A8C0ITQ3_CHEAB</name>
<evidence type="ECO:0000313" key="1">
    <source>
        <dbReference type="Ensembl" id="ENSCABP00000020129.1"/>
    </source>
</evidence>